<evidence type="ECO:0000313" key="2">
    <source>
        <dbReference type="EMBL" id="SFR62232.1"/>
    </source>
</evidence>
<evidence type="ECO:0000256" key="1">
    <source>
        <dbReference type="SAM" id="Phobius"/>
    </source>
</evidence>
<gene>
    <name evidence="2" type="ORF">SAMN05661086_00464</name>
</gene>
<dbReference type="AlphaFoldDB" id="A0A1I6I686"/>
<keyword evidence="1" id="KW-0812">Transmembrane</keyword>
<evidence type="ECO:0000313" key="3">
    <source>
        <dbReference type="Proteomes" id="UP000199659"/>
    </source>
</evidence>
<protein>
    <submittedName>
        <fullName evidence="2">Uncharacterized protein</fullName>
    </submittedName>
</protein>
<dbReference type="RefSeq" id="WP_242940435.1">
    <property type="nucleotide sequence ID" value="NZ_FOYZ01000002.1"/>
</dbReference>
<proteinExistence type="predicted"/>
<keyword evidence="1" id="KW-1133">Transmembrane helix</keyword>
<feature type="transmembrane region" description="Helical" evidence="1">
    <location>
        <begin position="6"/>
        <end position="35"/>
    </location>
</feature>
<keyword evidence="3" id="KW-1185">Reference proteome</keyword>
<sequence length="167" mass="18899">MYYNTLPIFAININPFVIGLLITLVVVSVALFLLYRFGTKLQKRQEDSQSQMQANSQSVSMLVIDKKRMKLTEAGLPKLVLESTPKYLRGRKVPIVKAKIGPKILSLICDEKIFDVIPVKKEVKAVISGIYIMEVRGLRTSLETKPEKKGFFAKLRSKAQKKVNESK</sequence>
<keyword evidence="1" id="KW-0472">Membrane</keyword>
<organism evidence="2 3">
    <name type="scientific">Anaeromicropila populeti</name>
    <dbReference type="NCBI Taxonomy" id="37658"/>
    <lineage>
        <taxon>Bacteria</taxon>
        <taxon>Bacillati</taxon>
        <taxon>Bacillota</taxon>
        <taxon>Clostridia</taxon>
        <taxon>Lachnospirales</taxon>
        <taxon>Lachnospiraceae</taxon>
        <taxon>Anaeromicropila</taxon>
    </lineage>
</organism>
<dbReference type="Proteomes" id="UP000199659">
    <property type="component" value="Unassembled WGS sequence"/>
</dbReference>
<accession>A0A1I6I686</accession>
<dbReference type="EMBL" id="FOYZ01000002">
    <property type="protein sequence ID" value="SFR62232.1"/>
    <property type="molecule type" value="Genomic_DNA"/>
</dbReference>
<dbReference type="STRING" id="37658.SAMN05661086_00464"/>
<reference evidence="2 3" key="1">
    <citation type="submission" date="2016-10" db="EMBL/GenBank/DDBJ databases">
        <authorList>
            <person name="de Groot N.N."/>
        </authorList>
    </citation>
    <scope>NUCLEOTIDE SEQUENCE [LARGE SCALE GENOMIC DNA]</scope>
    <source>
        <strain evidence="2 3">743A</strain>
    </source>
</reference>
<name>A0A1I6I686_9FIRM</name>